<dbReference type="FunFam" id="3.30.565.10:FF:000006">
    <property type="entry name" value="Sensor histidine kinase WalK"/>
    <property type="match status" value="1"/>
</dbReference>
<accession>C1F2Z0</accession>
<dbReference type="Pfam" id="PF00512">
    <property type="entry name" value="HisKA"/>
    <property type="match status" value="1"/>
</dbReference>
<proteinExistence type="inferred from homology"/>
<evidence type="ECO:0000256" key="5">
    <source>
        <dbReference type="ARBA" id="ARBA00022553"/>
    </source>
</evidence>
<dbReference type="Gene3D" id="1.10.287.130">
    <property type="match status" value="1"/>
</dbReference>
<dbReference type="Gene3D" id="3.30.450.40">
    <property type="match status" value="1"/>
</dbReference>
<dbReference type="Gene3D" id="3.30.450.20">
    <property type="entry name" value="PAS domain"/>
    <property type="match status" value="1"/>
</dbReference>
<dbReference type="GO" id="GO:0006355">
    <property type="term" value="P:regulation of DNA-templated transcription"/>
    <property type="evidence" value="ECO:0007669"/>
    <property type="project" value="InterPro"/>
</dbReference>
<dbReference type="eggNOG" id="COG4251">
    <property type="taxonomic scope" value="Bacteria"/>
</dbReference>
<dbReference type="InterPro" id="IPR005467">
    <property type="entry name" value="His_kinase_dom"/>
</dbReference>
<name>C1F2Z0_ACIC5</name>
<dbReference type="GO" id="GO:0007234">
    <property type="term" value="P:osmosensory signaling via phosphorelay pathway"/>
    <property type="evidence" value="ECO:0007669"/>
    <property type="project" value="TreeGrafter"/>
</dbReference>
<dbReference type="SUPFAM" id="SSF47384">
    <property type="entry name" value="Homodimeric domain of signal transducing histidine kinase"/>
    <property type="match status" value="1"/>
</dbReference>
<reference evidence="13 14" key="1">
    <citation type="journal article" date="2009" name="Appl. Environ. Microbiol.">
        <title>Three genomes from the phylum Acidobacteria provide insight into the lifestyles of these microorganisms in soils.</title>
        <authorList>
            <person name="Ward N.L."/>
            <person name="Challacombe J.F."/>
            <person name="Janssen P.H."/>
            <person name="Henrissat B."/>
            <person name="Coutinho P.M."/>
            <person name="Wu M."/>
            <person name="Xie G."/>
            <person name="Haft D.H."/>
            <person name="Sait M."/>
            <person name="Badger J."/>
            <person name="Barabote R.D."/>
            <person name="Bradley B."/>
            <person name="Brettin T.S."/>
            <person name="Brinkac L.M."/>
            <person name="Bruce D."/>
            <person name="Creasy T."/>
            <person name="Daugherty S.C."/>
            <person name="Davidsen T.M."/>
            <person name="DeBoy R.T."/>
            <person name="Detter J.C."/>
            <person name="Dodson R.J."/>
            <person name="Durkin A.S."/>
            <person name="Ganapathy A."/>
            <person name="Gwinn-Giglio M."/>
            <person name="Han C.S."/>
            <person name="Khouri H."/>
            <person name="Kiss H."/>
            <person name="Kothari S.P."/>
            <person name="Madupu R."/>
            <person name="Nelson K.E."/>
            <person name="Nelson W.C."/>
            <person name="Paulsen I."/>
            <person name="Penn K."/>
            <person name="Ren Q."/>
            <person name="Rosovitz M.J."/>
            <person name="Selengut J.D."/>
            <person name="Shrivastava S."/>
            <person name="Sullivan S.A."/>
            <person name="Tapia R."/>
            <person name="Thompson L.S."/>
            <person name="Watkins K.L."/>
            <person name="Yang Q."/>
            <person name="Yu C."/>
            <person name="Zafar N."/>
            <person name="Zhou L."/>
            <person name="Kuske C.R."/>
        </authorList>
    </citation>
    <scope>NUCLEOTIDE SEQUENCE [LARGE SCALE GENOMIC DNA]</scope>
    <source>
        <strain evidence="14">ATCC 51196 / DSM 11244 / BCRC 80197 / JCM 7670 / NBRC 15755 / NCIMB 13165 / 161</strain>
    </source>
</reference>
<evidence type="ECO:0000256" key="2">
    <source>
        <dbReference type="ARBA" id="ARBA00006402"/>
    </source>
</evidence>
<dbReference type="KEGG" id="aca:ACP_0891"/>
<dbReference type="AlphaFoldDB" id="C1F2Z0"/>
<keyword evidence="4" id="KW-0600">Photoreceptor protein</keyword>
<dbReference type="RefSeq" id="WP_015896057.1">
    <property type="nucleotide sequence ID" value="NC_012483.1"/>
</dbReference>
<dbReference type="InterPro" id="IPR050351">
    <property type="entry name" value="BphY/WalK/GraS-like"/>
</dbReference>
<dbReference type="InterPro" id="IPR001294">
    <property type="entry name" value="Phytochrome"/>
</dbReference>
<dbReference type="EMBL" id="CP001472">
    <property type="protein sequence ID" value="ACO32632.1"/>
    <property type="molecule type" value="Genomic_DNA"/>
</dbReference>
<evidence type="ECO:0000259" key="11">
    <source>
        <dbReference type="PROSITE" id="PS50046"/>
    </source>
</evidence>
<keyword evidence="7" id="KW-0808">Transferase</keyword>
<keyword evidence="9" id="KW-0157">Chromophore</keyword>
<dbReference type="InterPro" id="IPR003018">
    <property type="entry name" value="GAF"/>
</dbReference>
<sequence>MTSLDPISAVNLTNCDRELIHIPGSVQAHGFLLVFARSPEDRLIVVQASQNAAEWLGRSIHRILGGTCTELFDEQLSAELREEFHSRPDSRSSHYLRSIRLASGEEMELITHSVGDRLAVEFERVEERVSPERLNKTIVNVVAQLETIRDIGELARTITVEIRTLTGFDRVLLYSFDEEGHGTVIAEDNNGNLPSMLHLRFPATDIPKQARHLYLLNRIRIIPDVNYVPSPLLAVDSGDEPMDMTYCVLRSVSPVHREYMRNMGTAASMSFSVVVEGKLWGMISCHHATALSVPYVVRSGCDVLTRIVAAQISAYDRAADFAEAIRLKAVERDLLTYMTLEEKYVDGLTNHPDKVMALTRAAGAAFVLDEACLLMGETPNEAGVRTIADWLRNTGQPDLFATDHLSPHLAAAEGFLDTASGLLAISLSQVHRFQILWFRPEIIRTVHWAGEPLKTVSEVGGIVRIDPRHSFEGWSELVRQRSDAWSAVEIEAARDFRNAMLFIVLRRAEELADMAAELEFTNKELEAFSYSVSHDLRAPFRHISGFAELLLIDESDKLTEKGKRYIEKITQSAQFAGVLVDSLLNFSQIARTKLAMRAVAMEQLVSEVWEDVVSQELRGREVEFSCGHLPLVEGDVNLLRQVWRNLLSNAAKYTSKRALARIEVSAHRDHQQYIFSVRDNGVGFDNRYAHKLFGAFQRLHRIEEFEGTGIGLANVRRIVARHGGQTWAEGKLNVGAVFFFSLPIPESLQS</sequence>
<keyword evidence="14" id="KW-1185">Reference proteome</keyword>
<dbReference type="GO" id="GO:0000156">
    <property type="term" value="F:phosphorelay response regulator activity"/>
    <property type="evidence" value="ECO:0007669"/>
    <property type="project" value="TreeGrafter"/>
</dbReference>
<comment type="catalytic activity">
    <reaction evidence="1">
        <text>ATP + protein L-histidine = ADP + protein N-phospho-L-histidine.</text>
        <dbReference type="EC" id="2.7.13.3"/>
    </reaction>
</comment>
<protein>
    <recommendedName>
        <fullName evidence="3">histidine kinase</fullName>
        <ecNumber evidence="3">2.7.13.3</ecNumber>
    </recommendedName>
</protein>
<dbReference type="SUPFAM" id="SSF55785">
    <property type="entry name" value="PYP-like sensor domain (PAS domain)"/>
    <property type="match status" value="1"/>
</dbReference>
<dbReference type="SMART" id="SM00388">
    <property type="entry name" value="HisKA"/>
    <property type="match status" value="1"/>
</dbReference>
<evidence type="ECO:0000256" key="7">
    <source>
        <dbReference type="ARBA" id="ARBA00022679"/>
    </source>
</evidence>
<dbReference type="PROSITE" id="PS50109">
    <property type="entry name" value="HIS_KIN"/>
    <property type="match status" value="1"/>
</dbReference>
<dbReference type="InterPro" id="IPR013515">
    <property type="entry name" value="Phytochrome_cen-reg"/>
</dbReference>
<evidence type="ECO:0000313" key="14">
    <source>
        <dbReference type="Proteomes" id="UP000002207"/>
    </source>
</evidence>
<dbReference type="Gene3D" id="3.30.450.270">
    <property type="match status" value="1"/>
</dbReference>
<dbReference type="SUPFAM" id="SSF55781">
    <property type="entry name" value="GAF domain-like"/>
    <property type="match status" value="2"/>
</dbReference>
<feature type="domain" description="Phytochrome chromophore attachment site" evidence="11">
    <location>
        <begin position="150"/>
        <end position="306"/>
    </location>
</feature>
<dbReference type="SUPFAM" id="SSF55874">
    <property type="entry name" value="ATPase domain of HSP90 chaperone/DNA topoisomerase II/histidine kinase"/>
    <property type="match status" value="1"/>
</dbReference>
<dbReference type="InterPro" id="IPR016132">
    <property type="entry name" value="Phyto_chromo_attachment"/>
</dbReference>
<evidence type="ECO:0000313" key="13">
    <source>
        <dbReference type="EMBL" id="ACO32632.1"/>
    </source>
</evidence>
<dbReference type="InterPro" id="IPR013654">
    <property type="entry name" value="PAS_2"/>
</dbReference>
<comment type="similarity">
    <text evidence="2">In the N-terminal section; belongs to the phytochrome family.</text>
</comment>
<keyword evidence="8 13" id="KW-0418">Kinase</keyword>
<dbReference type="Gene3D" id="3.30.565.10">
    <property type="entry name" value="Histidine kinase-like ATPase, C-terminal domain"/>
    <property type="match status" value="1"/>
</dbReference>
<dbReference type="InterPro" id="IPR036890">
    <property type="entry name" value="HATPase_C_sf"/>
</dbReference>
<keyword evidence="10" id="KW-0675">Receptor</keyword>
<dbReference type="Proteomes" id="UP000002207">
    <property type="component" value="Chromosome"/>
</dbReference>
<dbReference type="InterPro" id="IPR035965">
    <property type="entry name" value="PAS-like_dom_sf"/>
</dbReference>
<dbReference type="Pfam" id="PF08446">
    <property type="entry name" value="PAS_2"/>
    <property type="match status" value="1"/>
</dbReference>
<dbReference type="EC" id="2.7.13.3" evidence="3"/>
<evidence type="ECO:0000256" key="6">
    <source>
        <dbReference type="ARBA" id="ARBA00022606"/>
    </source>
</evidence>
<dbReference type="InterPro" id="IPR029016">
    <property type="entry name" value="GAF-like_dom_sf"/>
</dbReference>
<dbReference type="STRING" id="240015.ACP_0891"/>
<dbReference type="PROSITE" id="PS50046">
    <property type="entry name" value="PHYTOCHROME_2"/>
    <property type="match status" value="1"/>
</dbReference>
<dbReference type="PANTHER" id="PTHR42878">
    <property type="entry name" value="TWO-COMPONENT HISTIDINE KINASE"/>
    <property type="match status" value="1"/>
</dbReference>
<dbReference type="InterPro" id="IPR003661">
    <property type="entry name" value="HisK_dim/P_dom"/>
</dbReference>
<dbReference type="InterPro" id="IPR003594">
    <property type="entry name" value="HATPase_dom"/>
</dbReference>
<dbReference type="GO" id="GO:0030295">
    <property type="term" value="F:protein kinase activator activity"/>
    <property type="evidence" value="ECO:0007669"/>
    <property type="project" value="TreeGrafter"/>
</dbReference>
<organism evidence="13 14">
    <name type="scientific">Acidobacterium capsulatum (strain ATCC 51196 / DSM 11244 / BCRC 80197 / JCM 7670 / NBRC 15755 / NCIMB 13165 / 161)</name>
    <dbReference type="NCBI Taxonomy" id="240015"/>
    <lineage>
        <taxon>Bacteria</taxon>
        <taxon>Pseudomonadati</taxon>
        <taxon>Acidobacteriota</taxon>
        <taxon>Terriglobia</taxon>
        <taxon>Terriglobales</taxon>
        <taxon>Acidobacteriaceae</taxon>
        <taxon>Acidobacterium</taxon>
    </lineage>
</organism>
<feature type="domain" description="Histidine kinase" evidence="12">
    <location>
        <begin position="531"/>
        <end position="746"/>
    </location>
</feature>
<dbReference type="PRINTS" id="PR01033">
    <property type="entry name" value="PHYTOCHROME"/>
</dbReference>
<gene>
    <name evidence="13" type="primary">bphP</name>
    <name evidence="13" type="ordered locus">ACP_0891</name>
</gene>
<dbReference type="OrthoDB" id="9766459at2"/>
<evidence type="ECO:0000256" key="8">
    <source>
        <dbReference type="ARBA" id="ARBA00022777"/>
    </source>
</evidence>
<evidence type="ECO:0000256" key="3">
    <source>
        <dbReference type="ARBA" id="ARBA00012438"/>
    </source>
</evidence>
<dbReference type="InterPro" id="IPR043150">
    <property type="entry name" value="Phytochrome_PHY_sf"/>
</dbReference>
<dbReference type="GO" id="GO:0000155">
    <property type="term" value="F:phosphorelay sensor kinase activity"/>
    <property type="evidence" value="ECO:0007669"/>
    <property type="project" value="InterPro"/>
</dbReference>
<dbReference type="PANTHER" id="PTHR42878:SF15">
    <property type="entry name" value="BACTERIOPHYTOCHROME"/>
    <property type="match status" value="1"/>
</dbReference>
<evidence type="ECO:0000259" key="12">
    <source>
        <dbReference type="PROSITE" id="PS50109"/>
    </source>
</evidence>
<dbReference type="Pfam" id="PF00360">
    <property type="entry name" value="PHY"/>
    <property type="match status" value="1"/>
</dbReference>
<dbReference type="SMART" id="SM00065">
    <property type="entry name" value="GAF"/>
    <property type="match status" value="1"/>
</dbReference>
<dbReference type="GO" id="GO:0009584">
    <property type="term" value="P:detection of visible light"/>
    <property type="evidence" value="ECO:0007669"/>
    <property type="project" value="InterPro"/>
</dbReference>
<dbReference type="SMART" id="SM00387">
    <property type="entry name" value="HATPase_c"/>
    <property type="match status" value="1"/>
</dbReference>
<dbReference type="HOGENOM" id="CLU_000445_50_1_0"/>
<dbReference type="CDD" id="cd00082">
    <property type="entry name" value="HisKA"/>
    <property type="match status" value="1"/>
</dbReference>
<evidence type="ECO:0000256" key="1">
    <source>
        <dbReference type="ARBA" id="ARBA00000085"/>
    </source>
</evidence>
<dbReference type="InterPro" id="IPR036097">
    <property type="entry name" value="HisK_dim/P_sf"/>
</dbReference>
<evidence type="ECO:0000256" key="10">
    <source>
        <dbReference type="ARBA" id="ARBA00023170"/>
    </source>
</evidence>
<evidence type="ECO:0000256" key="9">
    <source>
        <dbReference type="ARBA" id="ARBA00022991"/>
    </source>
</evidence>
<dbReference type="InParanoid" id="C1F2Z0"/>
<evidence type="ECO:0000256" key="4">
    <source>
        <dbReference type="ARBA" id="ARBA00022543"/>
    </source>
</evidence>
<keyword evidence="5" id="KW-0597">Phosphoprotein</keyword>
<dbReference type="GO" id="GO:0009881">
    <property type="term" value="F:photoreceptor activity"/>
    <property type="evidence" value="ECO:0007669"/>
    <property type="project" value="UniProtKB-KW"/>
</dbReference>
<dbReference type="Pfam" id="PF01590">
    <property type="entry name" value="GAF"/>
    <property type="match status" value="1"/>
</dbReference>
<keyword evidence="6" id="KW-0716">Sensory transduction</keyword>
<dbReference type="Pfam" id="PF02518">
    <property type="entry name" value="HATPase_c"/>
    <property type="match status" value="1"/>
</dbReference>